<protein>
    <recommendedName>
        <fullName evidence="4">threonine-phosphate decarboxylase</fullName>
        <ecNumber evidence="4">4.1.1.81</ecNumber>
    </recommendedName>
    <alternativeName>
        <fullName evidence="8">L-threonine-O-3-phosphate decarboxylase</fullName>
    </alternativeName>
</protein>
<feature type="domain" description="Aminotransferase class I/classII large" evidence="10">
    <location>
        <begin position="22"/>
        <end position="350"/>
    </location>
</feature>
<dbReference type="PANTHER" id="PTHR42885">
    <property type="entry name" value="HISTIDINOL-PHOSPHATE AMINOTRANSFERASE-RELATED"/>
    <property type="match status" value="1"/>
</dbReference>
<comment type="cofactor">
    <cofactor evidence="1">
        <name>pyridoxal 5'-phosphate</name>
        <dbReference type="ChEBI" id="CHEBI:597326"/>
    </cofactor>
</comment>
<dbReference type="InterPro" id="IPR015421">
    <property type="entry name" value="PyrdxlP-dep_Trfase_major"/>
</dbReference>
<sequence length="361" mass="41186">MIVEHGGNGRLLAEKNGNSSEKWIDFSANINPLGVSTSLRQVLVDSIDRITEYPDITNQYEKDLLREHHGNQDLEILLSNGAVGLFYELAQTLKPKRLLILSPTFMEYEKAFHQEGTEILYHHLSAPHFTWTVEGLLSDIAQLEAGDVVLLCNPNNPTGSLAPVGHLLEIGKKLLEQNIHFILDEAFIDFLEDEEAYSFVPYLSDFANAIVVRSLTKFYAIPGLRLGYALGIHPCLAKINERRAPWTINALALQALPVILKDRDYQTQTLKWLQKEKDFLYQSLKSFSALRILKPSVNYIFFQYTGSKDLREELWRHNIFIRSCSNYHNLSSDYYRIAIRSRQENSCLLTALEAILGGKEE</sequence>
<evidence type="ECO:0000256" key="3">
    <source>
        <dbReference type="ARBA" id="ARBA00004953"/>
    </source>
</evidence>
<dbReference type="Gene3D" id="3.90.1150.10">
    <property type="entry name" value="Aspartate Aminotransferase, domain 1"/>
    <property type="match status" value="1"/>
</dbReference>
<dbReference type="GO" id="GO:0048472">
    <property type="term" value="F:threonine-phosphate decarboxylase activity"/>
    <property type="evidence" value="ECO:0007669"/>
    <property type="project" value="UniProtKB-EC"/>
</dbReference>
<dbReference type="Pfam" id="PF00155">
    <property type="entry name" value="Aminotran_1_2"/>
    <property type="match status" value="1"/>
</dbReference>
<dbReference type="Gene3D" id="3.40.640.10">
    <property type="entry name" value="Type I PLP-dependent aspartate aminotransferase-like (Major domain)"/>
    <property type="match status" value="1"/>
</dbReference>
<dbReference type="PANTHER" id="PTHR42885:SF1">
    <property type="entry name" value="THREONINE-PHOSPHATE DECARBOXYLASE"/>
    <property type="match status" value="1"/>
</dbReference>
<evidence type="ECO:0000313" key="11">
    <source>
        <dbReference type="EMBL" id="WNB82860.1"/>
    </source>
</evidence>
<evidence type="ECO:0000256" key="5">
    <source>
        <dbReference type="ARBA" id="ARBA00022573"/>
    </source>
</evidence>
<dbReference type="AlphaFoldDB" id="A0AAX4AWF9"/>
<accession>A0AAX4AWF9</accession>
<proteinExistence type="predicted"/>
<dbReference type="NCBIfam" id="TIGR01140">
    <property type="entry name" value="L_thr_O3P_dcar"/>
    <property type="match status" value="1"/>
</dbReference>
<dbReference type="EMBL" id="CP133988">
    <property type="protein sequence ID" value="WNB82860.1"/>
    <property type="molecule type" value="Genomic_DNA"/>
</dbReference>
<evidence type="ECO:0000256" key="8">
    <source>
        <dbReference type="ARBA" id="ARBA00029996"/>
    </source>
</evidence>
<comment type="catalytic activity">
    <reaction evidence="9">
        <text>O-phospho-L-threonine + H(+) = (R)-1-aminopropan-2-yl phosphate + CO2</text>
        <dbReference type="Rhea" id="RHEA:11492"/>
        <dbReference type="ChEBI" id="CHEBI:15378"/>
        <dbReference type="ChEBI" id="CHEBI:16526"/>
        <dbReference type="ChEBI" id="CHEBI:58563"/>
        <dbReference type="ChEBI" id="CHEBI:58675"/>
        <dbReference type="EC" id="4.1.1.81"/>
    </reaction>
</comment>
<dbReference type="InterPro" id="IPR005860">
    <property type="entry name" value="CobD"/>
</dbReference>
<comment type="pathway">
    <text evidence="3">Cofactor biosynthesis; adenosylcobalamin biosynthesis.</text>
</comment>
<dbReference type="Proteomes" id="UP001248323">
    <property type="component" value="Chromosome"/>
</dbReference>
<keyword evidence="7 11" id="KW-0456">Lyase</keyword>
<dbReference type="CDD" id="cd00609">
    <property type="entry name" value="AAT_like"/>
    <property type="match status" value="1"/>
</dbReference>
<evidence type="ECO:0000256" key="7">
    <source>
        <dbReference type="ARBA" id="ARBA00023239"/>
    </source>
</evidence>
<gene>
    <name evidence="11" type="primary">cobD</name>
    <name evidence="11" type="ORF">RDV49_08040</name>
</gene>
<dbReference type="InterPro" id="IPR004838">
    <property type="entry name" value="NHTrfase_class1_PyrdxlP-BS"/>
</dbReference>
<evidence type="ECO:0000259" key="10">
    <source>
        <dbReference type="Pfam" id="PF00155"/>
    </source>
</evidence>
<dbReference type="RefSeq" id="WP_003006868.1">
    <property type="nucleotide sequence ID" value="NZ_CP133988.1"/>
</dbReference>
<reference evidence="11" key="1">
    <citation type="submission" date="2023-09" db="EMBL/GenBank/DDBJ databases">
        <title>Streptococcus_parasanguinius_hifiasm_complete_genome_Zymo_Research_ D6332.</title>
        <authorList>
            <person name="Damerum A."/>
        </authorList>
    </citation>
    <scope>NUCLEOTIDE SEQUENCE</scope>
    <source>
        <strain evidence="11">B-1756</strain>
    </source>
</reference>
<dbReference type="InterPro" id="IPR015424">
    <property type="entry name" value="PyrdxlP-dep_Trfase"/>
</dbReference>
<dbReference type="PROSITE" id="PS00105">
    <property type="entry name" value="AA_TRANSFER_CLASS_1"/>
    <property type="match status" value="1"/>
</dbReference>
<dbReference type="InterPro" id="IPR004839">
    <property type="entry name" value="Aminotransferase_I/II_large"/>
</dbReference>
<evidence type="ECO:0000256" key="4">
    <source>
        <dbReference type="ARBA" id="ARBA00012285"/>
    </source>
</evidence>
<dbReference type="GO" id="GO:0009236">
    <property type="term" value="P:cobalamin biosynthetic process"/>
    <property type="evidence" value="ECO:0007669"/>
    <property type="project" value="UniProtKB-KW"/>
</dbReference>
<evidence type="ECO:0000256" key="1">
    <source>
        <dbReference type="ARBA" id="ARBA00001933"/>
    </source>
</evidence>
<evidence type="ECO:0000313" key="12">
    <source>
        <dbReference type="Proteomes" id="UP001248323"/>
    </source>
</evidence>
<organism evidence="11 12">
    <name type="scientific">Streptococcus parasanguinis</name>
    <dbReference type="NCBI Taxonomy" id="1318"/>
    <lineage>
        <taxon>Bacteria</taxon>
        <taxon>Bacillati</taxon>
        <taxon>Bacillota</taxon>
        <taxon>Bacilli</taxon>
        <taxon>Lactobacillales</taxon>
        <taxon>Streptococcaceae</taxon>
        <taxon>Streptococcus</taxon>
    </lineage>
</organism>
<dbReference type="EC" id="4.1.1.81" evidence="4"/>
<name>A0AAX4AWF9_STRPA</name>
<evidence type="ECO:0000256" key="9">
    <source>
        <dbReference type="ARBA" id="ARBA00048531"/>
    </source>
</evidence>
<dbReference type="GO" id="GO:0030170">
    <property type="term" value="F:pyridoxal phosphate binding"/>
    <property type="evidence" value="ECO:0007669"/>
    <property type="project" value="InterPro"/>
</dbReference>
<keyword evidence="6" id="KW-0663">Pyridoxal phosphate</keyword>
<dbReference type="InterPro" id="IPR015422">
    <property type="entry name" value="PyrdxlP-dep_Trfase_small"/>
</dbReference>
<keyword evidence="5" id="KW-0169">Cobalamin biosynthesis</keyword>
<comment type="function">
    <text evidence="2">Decarboxylates L-threonine-O-3-phosphate to yield (R)-1-amino-2-propanol O-2-phosphate, the precursor for the linkage between the nucleotide loop and the corrin ring in cobalamin.</text>
</comment>
<dbReference type="SUPFAM" id="SSF53383">
    <property type="entry name" value="PLP-dependent transferases"/>
    <property type="match status" value="1"/>
</dbReference>
<evidence type="ECO:0000256" key="2">
    <source>
        <dbReference type="ARBA" id="ARBA00003444"/>
    </source>
</evidence>
<evidence type="ECO:0000256" key="6">
    <source>
        <dbReference type="ARBA" id="ARBA00022898"/>
    </source>
</evidence>